<keyword evidence="5" id="KW-0548">Nucleotidyltransferase</keyword>
<dbReference type="Gene3D" id="1.10.150.20">
    <property type="entry name" value="5' to 3' exonuclease, C-terminal subdomain"/>
    <property type="match status" value="1"/>
</dbReference>
<dbReference type="SMART" id="SM00482">
    <property type="entry name" value="POLAc"/>
    <property type="match status" value="1"/>
</dbReference>
<keyword evidence="14" id="KW-1185">Reference proteome</keyword>
<evidence type="ECO:0000313" key="13">
    <source>
        <dbReference type="EMBL" id="AZF93775.1"/>
    </source>
</evidence>
<evidence type="ECO:0000256" key="7">
    <source>
        <dbReference type="ARBA" id="ARBA00022932"/>
    </source>
</evidence>
<dbReference type="PROSITE" id="PS00447">
    <property type="entry name" value="DNA_POLYMERASE_A"/>
    <property type="match status" value="1"/>
</dbReference>
<evidence type="ECO:0000256" key="5">
    <source>
        <dbReference type="ARBA" id="ARBA00022695"/>
    </source>
</evidence>
<evidence type="ECO:0000256" key="4">
    <source>
        <dbReference type="ARBA" id="ARBA00022679"/>
    </source>
</evidence>
<dbReference type="Gene3D" id="1.20.1060.10">
    <property type="entry name" value="Taq DNA Polymerase, Chain T, domain 4"/>
    <property type="match status" value="1"/>
</dbReference>
<dbReference type="GO" id="GO:0006261">
    <property type="term" value="P:DNA-templated DNA replication"/>
    <property type="evidence" value="ECO:0007669"/>
    <property type="project" value="InterPro"/>
</dbReference>
<keyword evidence="8" id="KW-1194">Viral DNA replication</keyword>
<evidence type="ECO:0000256" key="10">
    <source>
        <dbReference type="ARBA" id="ARBA00049244"/>
    </source>
</evidence>
<dbReference type="Pfam" id="PF01612">
    <property type="entry name" value="DNA_pol_A_exo1"/>
    <property type="match status" value="1"/>
</dbReference>
<evidence type="ECO:0000256" key="1">
    <source>
        <dbReference type="ARBA" id="ARBA00007705"/>
    </source>
</evidence>
<feature type="domain" description="3'-5' exonuclease" evidence="11">
    <location>
        <begin position="57"/>
        <end position="249"/>
    </location>
</feature>
<dbReference type="InterPro" id="IPR002562">
    <property type="entry name" value="3'-5'_exonuclease_dom"/>
</dbReference>
<dbReference type="GO" id="GO:0039693">
    <property type="term" value="P:viral DNA genome replication"/>
    <property type="evidence" value="ECO:0007669"/>
    <property type="project" value="UniProtKB-KW"/>
</dbReference>
<dbReference type="RefSeq" id="YP_009817074.1">
    <property type="nucleotide sequence ID" value="NC_048115.1"/>
</dbReference>
<dbReference type="GO" id="GO:0006302">
    <property type="term" value="P:double-strand break repair"/>
    <property type="evidence" value="ECO:0007669"/>
    <property type="project" value="TreeGrafter"/>
</dbReference>
<sequence length="656" mass="72152">MLAGRASPCVPISARYGPDTASGSTPLPATDPCLHDPWKAAPVLTLTHTIDGEECRIYFPERRQDLVGFDAFLAQGDKVLSIDSETTGLDIFTPGFKCRLVQIGNKVEAWVLRVDLFADAIRRAIRQDRYFVAHNAPYDALVIDRHLGVKVEEWSSRLFDTRIFAHLIDPRQPHEGGAGLSLKPLSAIYVDEAAPDTQEGLTAEFRRLGFTKATGWAGIPIDNELYVRYAGLDVILDARLFAELAPIIKDLGLADLSQFEHHLQGLLMILQRRGMRLDVDYIQDLRRDLAAESEQFGLVAKRYGVDNVNSTAQISSALLAMGETLTETTDSGLLKVDKEVLMPLADLDREWQRIEARDANPLADAVLRAKRAAKWDTSYAEAFLTLRDEDDRLHPSIGSLAARTARMSVSRPPLQQLPSGDWKVRRAVVADPGHLMISSDYDQIELRVLAALADVKGMKHAIATGIDLHDYTATLIWGEGFTKFQRKLGKGIGFGKVYGGGKVTLARQTGAPLDAVAAAIAEYDRVYPEIRKYAGRLQRRAEYGKKEVITVSGRHLPLDRDRLYAVTNYMIQSTARDILAQAIVDCFDAGLGDYLLLPIHDELLAQAPAGDAKDVAAELGRVMSSTFYGVPLTSSGEVTGKNWGAAYGADPEAGIW</sequence>
<dbReference type="PRINTS" id="PR00868">
    <property type="entry name" value="DNAPOLI"/>
</dbReference>
<dbReference type="InterPro" id="IPR043502">
    <property type="entry name" value="DNA/RNA_pol_sf"/>
</dbReference>
<evidence type="ECO:0000256" key="2">
    <source>
        <dbReference type="ARBA" id="ARBA00012417"/>
    </source>
</evidence>
<dbReference type="PANTHER" id="PTHR10133">
    <property type="entry name" value="DNA POLYMERASE I"/>
    <property type="match status" value="1"/>
</dbReference>
<dbReference type="SMART" id="SM00474">
    <property type="entry name" value="35EXOc"/>
    <property type="match status" value="1"/>
</dbReference>
<gene>
    <name evidence="13" type="primary">42</name>
    <name evidence="13" type="ORF">PBI_LIEBE_42</name>
</gene>
<protein>
    <recommendedName>
        <fullName evidence="3">DNA polymerase</fullName>
        <ecNumber evidence="2">2.7.7.7</ecNumber>
    </recommendedName>
</protein>
<dbReference type="GeneID" id="55008389"/>
<organism evidence="13 14">
    <name type="scientific">Arthrobacter phage Liebe</name>
    <dbReference type="NCBI Taxonomy" id="2488780"/>
    <lineage>
        <taxon>Viruses</taxon>
        <taxon>Duplodnaviria</taxon>
        <taxon>Heunggongvirae</taxon>
        <taxon>Uroviricota</taxon>
        <taxon>Caudoviricetes</taxon>
        <taxon>Casidaviridae</taxon>
        <taxon>Liebevirus</taxon>
        <taxon>Liebevirus liebe</taxon>
        <taxon>Arthrobacter virus Liebe</taxon>
    </lineage>
</organism>
<feature type="domain" description="DNA-directed DNA polymerase family A palm" evidence="12">
    <location>
        <begin position="421"/>
        <end position="611"/>
    </location>
</feature>
<dbReference type="InterPro" id="IPR012337">
    <property type="entry name" value="RNaseH-like_sf"/>
</dbReference>
<dbReference type="Gene3D" id="3.30.70.370">
    <property type="match status" value="1"/>
</dbReference>
<evidence type="ECO:0000259" key="12">
    <source>
        <dbReference type="SMART" id="SM00482"/>
    </source>
</evidence>
<dbReference type="Proteomes" id="UP000282542">
    <property type="component" value="Segment"/>
</dbReference>
<dbReference type="SUPFAM" id="SSF56672">
    <property type="entry name" value="DNA/RNA polymerases"/>
    <property type="match status" value="1"/>
</dbReference>
<dbReference type="EMBL" id="MK061413">
    <property type="protein sequence ID" value="AZF93775.1"/>
    <property type="molecule type" value="Genomic_DNA"/>
</dbReference>
<dbReference type="InterPro" id="IPR001098">
    <property type="entry name" value="DNA-dir_DNA_pol_A_palm_dom"/>
</dbReference>
<dbReference type="GO" id="GO:0003887">
    <property type="term" value="F:DNA-directed DNA polymerase activity"/>
    <property type="evidence" value="ECO:0007669"/>
    <property type="project" value="UniProtKB-KW"/>
</dbReference>
<dbReference type="InterPro" id="IPR019760">
    <property type="entry name" value="DNA-dir_DNA_pol_A_CS"/>
</dbReference>
<keyword evidence="6" id="KW-0235">DNA replication</keyword>
<evidence type="ECO:0000256" key="8">
    <source>
        <dbReference type="ARBA" id="ARBA00023109"/>
    </source>
</evidence>
<dbReference type="InterPro" id="IPR002298">
    <property type="entry name" value="DNA_polymerase_A"/>
</dbReference>
<name>A0A3G8FG99_9CAUD</name>
<dbReference type="GO" id="GO:0008408">
    <property type="term" value="F:3'-5' exonuclease activity"/>
    <property type="evidence" value="ECO:0007669"/>
    <property type="project" value="InterPro"/>
</dbReference>
<evidence type="ECO:0000256" key="9">
    <source>
        <dbReference type="ARBA" id="ARBA00023125"/>
    </source>
</evidence>
<keyword evidence="4" id="KW-0808">Transferase</keyword>
<accession>A0A3G8FG99</accession>
<comment type="similarity">
    <text evidence="1">Belongs to the DNA polymerase type-A family.</text>
</comment>
<dbReference type="Gene3D" id="3.30.420.10">
    <property type="entry name" value="Ribonuclease H-like superfamily/Ribonuclease H"/>
    <property type="match status" value="1"/>
</dbReference>
<keyword evidence="9" id="KW-0238">DNA-binding</keyword>
<dbReference type="KEGG" id="vg:55008389"/>
<evidence type="ECO:0000313" key="14">
    <source>
        <dbReference type="Proteomes" id="UP000282542"/>
    </source>
</evidence>
<comment type="catalytic activity">
    <reaction evidence="10">
        <text>DNA(n) + a 2'-deoxyribonucleoside 5'-triphosphate = DNA(n+1) + diphosphate</text>
        <dbReference type="Rhea" id="RHEA:22508"/>
        <dbReference type="Rhea" id="RHEA-COMP:17339"/>
        <dbReference type="Rhea" id="RHEA-COMP:17340"/>
        <dbReference type="ChEBI" id="CHEBI:33019"/>
        <dbReference type="ChEBI" id="CHEBI:61560"/>
        <dbReference type="ChEBI" id="CHEBI:173112"/>
        <dbReference type="EC" id="2.7.7.7"/>
    </reaction>
</comment>
<proteinExistence type="inferred from homology"/>
<dbReference type="Pfam" id="PF00476">
    <property type="entry name" value="DNA_pol_A"/>
    <property type="match status" value="1"/>
</dbReference>
<dbReference type="GO" id="GO:0003677">
    <property type="term" value="F:DNA binding"/>
    <property type="evidence" value="ECO:0007669"/>
    <property type="project" value="UniProtKB-KW"/>
</dbReference>
<evidence type="ECO:0000256" key="6">
    <source>
        <dbReference type="ARBA" id="ARBA00022705"/>
    </source>
</evidence>
<evidence type="ECO:0000259" key="11">
    <source>
        <dbReference type="SMART" id="SM00474"/>
    </source>
</evidence>
<keyword evidence="7" id="KW-0239">DNA-directed DNA polymerase</keyword>
<reference evidence="14" key="1">
    <citation type="submission" date="2018-10" db="EMBL/GenBank/DDBJ databases">
        <authorList>
            <person name="Rimple P.A."/>
            <person name="Stoner T.H."/>
            <person name="Garlena R.A."/>
            <person name="Russell D.A."/>
            <person name="Pope W.H."/>
            <person name="Jacobs-Sera D."/>
            <person name="Hatfull G.F."/>
        </authorList>
    </citation>
    <scope>NUCLEOTIDE SEQUENCE [LARGE SCALE GENOMIC DNA]</scope>
</reference>
<dbReference type="EC" id="2.7.7.7" evidence="2"/>
<dbReference type="PANTHER" id="PTHR10133:SF27">
    <property type="entry name" value="DNA POLYMERASE NU"/>
    <property type="match status" value="1"/>
</dbReference>
<dbReference type="InterPro" id="IPR036397">
    <property type="entry name" value="RNaseH_sf"/>
</dbReference>
<dbReference type="SUPFAM" id="SSF53098">
    <property type="entry name" value="Ribonuclease H-like"/>
    <property type="match status" value="1"/>
</dbReference>
<evidence type="ECO:0000256" key="3">
    <source>
        <dbReference type="ARBA" id="ARBA00015749"/>
    </source>
</evidence>